<gene>
    <name evidence="1" type="ORF">SCUD_LOCUS5541</name>
</gene>
<dbReference type="WBParaSite" id="SCUD_0000554101-mRNA-1">
    <property type="protein sequence ID" value="SCUD_0000554101-mRNA-1"/>
    <property type="gene ID" value="SCUD_0000554101"/>
</dbReference>
<evidence type="ECO:0000313" key="3">
    <source>
        <dbReference type="WBParaSite" id="SCUD_0000554101-mRNA-1"/>
    </source>
</evidence>
<dbReference type="AlphaFoldDB" id="A0A183JS52"/>
<proteinExistence type="predicted"/>
<dbReference type="STRING" id="6186.A0A183JS52"/>
<evidence type="ECO:0000313" key="2">
    <source>
        <dbReference type="Proteomes" id="UP000279833"/>
    </source>
</evidence>
<protein>
    <submittedName>
        <fullName evidence="1 3">Uncharacterized protein</fullName>
    </submittedName>
</protein>
<dbReference type="EMBL" id="UZAK01009305">
    <property type="protein sequence ID" value="VDO96514.1"/>
    <property type="molecule type" value="Genomic_DNA"/>
</dbReference>
<dbReference type="Proteomes" id="UP000279833">
    <property type="component" value="Unassembled WGS sequence"/>
</dbReference>
<accession>A0A183JS52</accession>
<sequence>MVSGTPSRRKKSSKKTTTRIDNLNCALEVEGRIKTFIQKIAFVCLNYHPLIEQLDTIRAFHFGENFLVEVSNFFF</sequence>
<evidence type="ECO:0000313" key="1">
    <source>
        <dbReference type="EMBL" id="VDO96514.1"/>
    </source>
</evidence>
<reference evidence="3" key="1">
    <citation type="submission" date="2016-06" db="UniProtKB">
        <authorList>
            <consortium name="WormBaseParasite"/>
        </authorList>
    </citation>
    <scope>IDENTIFICATION</scope>
</reference>
<reference evidence="1 2" key="2">
    <citation type="submission" date="2018-11" db="EMBL/GenBank/DDBJ databases">
        <authorList>
            <consortium name="Pathogen Informatics"/>
        </authorList>
    </citation>
    <scope>NUCLEOTIDE SEQUENCE [LARGE SCALE GENOMIC DNA]</scope>
    <source>
        <strain evidence="1">Dakar</strain>
        <strain evidence="2">Dakar, Senegal</strain>
    </source>
</reference>
<name>A0A183JS52_9TREM</name>
<organism evidence="3">
    <name type="scientific">Schistosoma curassoni</name>
    <dbReference type="NCBI Taxonomy" id="6186"/>
    <lineage>
        <taxon>Eukaryota</taxon>
        <taxon>Metazoa</taxon>
        <taxon>Spiralia</taxon>
        <taxon>Lophotrochozoa</taxon>
        <taxon>Platyhelminthes</taxon>
        <taxon>Trematoda</taxon>
        <taxon>Digenea</taxon>
        <taxon>Strigeidida</taxon>
        <taxon>Schistosomatoidea</taxon>
        <taxon>Schistosomatidae</taxon>
        <taxon>Schistosoma</taxon>
    </lineage>
</organism>
<keyword evidence="2" id="KW-1185">Reference proteome</keyword>